<gene>
    <name evidence="2" type="ORF">CR201_G0052350</name>
</gene>
<keyword evidence="1" id="KW-1133">Transmembrane helix</keyword>
<name>A0A2J8XSH2_PONAB</name>
<organism evidence="2">
    <name type="scientific">Pongo abelii</name>
    <name type="common">Sumatran orangutan</name>
    <name type="synonym">Pongo pygmaeus abelii</name>
    <dbReference type="NCBI Taxonomy" id="9601"/>
    <lineage>
        <taxon>Eukaryota</taxon>
        <taxon>Metazoa</taxon>
        <taxon>Chordata</taxon>
        <taxon>Craniata</taxon>
        <taxon>Vertebrata</taxon>
        <taxon>Euteleostomi</taxon>
        <taxon>Mammalia</taxon>
        <taxon>Eutheria</taxon>
        <taxon>Euarchontoglires</taxon>
        <taxon>Primates</taxon>
        <taxon>Haplorrhini</taxon>
        <taxon>Catarrhini</taxon>
        <taxon>Hominidae</taxon>
        <taxon>Pongo</taxon>
    </lineage>
</organism>
<evidence type="ECO:0000313" key="2">
    <source>
        <dbReference type="EMBL" id="PNJ84977.1"/>
    </source>
</evidence>
<evidence type="ECO:0000256" key="1">
    <source>
        <dbReference type="SAM" id="Phobius"/>
    </source>
</evidence>
<accession>A0A2J8XSH2</accession>
<protein>
    <submittedName>
        <fullName evidence="2">ZDHHC11 isoform 5</fullName>
    </submittedName>
</protein>
<comment type="caution">
    <text evidence="2">The sequence shown here is derived from an EMBL/GenBank/DDBJ whole genome shotgun (WGS) entry which is preliminary data.</text>
</comment>
<reference evidence="2" key="1">
    <citation type="submission" date="2017-12" db="EMBL/GenBank/DDBJ databases">
        <title>High-resolution comparative analysis of great ape genomes.</title>
        <authorList>
            <person name="Pollen A."/>
            <person name="Hastie A."/>
            <person name="Hormozdiari F."/>
            <person name="Dougherty M."/>
            <person name="Liu R."/>
            <person name="Chaisson M."/>
            <person name="Hoppe E."/>
            <person name="Hill C."/>
            <person name="Pang A."/>
            <person name="Hillier L."/>
            <person name="Baker C."/>
            <person name="Armstrong J."/>
            <person name="Shendure J."/>
            <person name="Paten B."/>
            <person name="Wilson R."/>
            <person name="Chao H."/>
            <person name="Schneider V."/>
            <person name="Ventura M."/>
            <person name="Kronenberg Z."/>
            <person name="Murali S."/>
            <person name="Gordon D."/>
            <person name="Cantsilieris S."/>
            <person name="Munson K."/>
            <person name="Nelson B."/>
            <person name="Raja A."/>
            <person name="Underwood J."/>
            <person name="Diekhans M."/>
            <person name="Fiddes I."/>
            <person name="Haussler D."/>
            <person name="Eichler E."/>
        </authorList>
    </citation>
    <scope>NUCLEOTIDE SEQUENCE [LARGE SCALE GENOMIC DNA]</scope>
    <source>
        <strain evidence="2">Susie</strain>
    </source>
</reference>
<keyword evidence="1" id="KW-0812">Transmembrane</keyword>
<feature type="transmembrane region" description="Helical" evidence="1">
    <location>
        <begin position="6"/>
        <end position="32"/>
    </location>
</feature>
<sequence>TKVQTLIVVIIGMLVLLLDLLGLVHLGQLLIFHIYL</sequence>
<proteinExistence type="predicted"/>
<dbReference type="AlphaFoldDB" id="A0A2J8XSH2"/>
<keyword evidence="1" id="KW-0472">Membrane</keyword>
<feature type="non-terminal residue" evidence="2">
    <location>
        <position position="36"/>
    </location>
</feature>
<feature type="non-terminal residue" evidence="2">
    <location>
        <position position="1"/>
    </location>
</feature>
<dbReference type="EMBL" id="NDHI03003332">
    <property type="protein sequence ID" value="PNJ84977.1"/>
    <property type="molecule type" value="Genomic_DNA"/>
</dbReference>